<gene>
    <name evidence="1" type="ORF">P5673_016866</name>
</gene>
<sequence length="100" mass="11249">MVFLEKDIGSHCYMIRQPYWNAAYTCYTAGTHGYSYHDNSSLSVASEAPGVVALQLLHKISFKQFTVKQGRVDLEGPGLELCSPTCNAKDLRNAFRFRNI</sequence>
<name>A0AAD9V478_ACRCE</name>
<keyword evidence="2" id="KW-1185">Reference proteome</keyword>
<comment type="caution">
    <text evidence="1">The sequence shown here is derived from an EMBL/GenBank/DDBJ whole genome shotgun (WGS) entry which is preliminary data.</text>
</comment>
<reference evidence="1" key="2">
    <citation type="journal article" date="2023" name="Science">
        <title>Genomic signatures of disease resistance in endangered staghorn corals.</title>
        <authorList>
            <person name="Vollmer S.V."/>
            <person name="Selwyn J.D."/>
            <person name="Despard B.A."/>
            <person name="Roesel C.L."/>
        </authorList>
    </citation>
    <scope>NUCLEOTIDE SEQUENCE</scope>
    <source>
        <strain evidence="1">K2</strain>
    </source>
</reference>
<evidence type="ECO:0000313" key="2">
    <source>
        <dbReference type="Proteomes" id="UP001249851"/>
    </source>
</evidence>
<accession>A0AAD9V478</accession>
<reference evidence="1" key="1">
    <citation type="journal article" date="2023" name="G3 (Bethesda)">
        <title>Whole genome assembly and annotation of the endangered Caribbean coral Acropora cervicornis.</title>
        <authorList>
            <person name="Selwyn J.D."/>
            <person name="Vollmer S.V."/>
        </authorList>
    </citation>
    <scope>NUCLEOTIDE SEQUENCE</scope>
    <source>
        <strain evidence="1">K2</strain>
    </source>
</reference>
<dbReference type="EMBL" id="JARQWQ010000036">
    <property type="protein sequence ID" value="KAK2560507.1"/>
    <property type="molecule type" value="Genomic_DNA"/>
</dbReference>
<protein>
    <submittedName>
        <fullName evidence="1">Uncharacterized protein</fullName>
    </submittedName>
</protein>
<proteinExistence type="predicted"/>
<dbReference type="AlphaFoldDB" id="A0AAD9V478"/>
<evidence type="ECO:0000313" key="1">
    <source>
        <dbReference type="EMBL" id="KAK2560507.1"/>
    </source>
</evidence>
<dbReference type="Proteomes" id="UP001249851">
    <property type="component" value="Unassembled WGS sequence"/>
</dbReference>
<organism evidence="1 2">
    <name type="scientific">Acropora cervicornis</name>
    <name type="common">Staghorn coral</name>
    <dbReference type="NCBI Taxonomy" id="6130"/>
    <lineage>
        <taxon>Eukaryota</taxon>
        <taxon>Metazoa</taxon>
        <taxon>Cnidaria</taxon>
        <taxon>Anthozoa</taxon>
        <taxon>Hexacorallia</taxon>
        <taxon>Scleractinia</taxon>
        <taxon>Astrocoeniina</taxon>
        <taxon>Acroporidae</taxon>
        <taxon>Acropora</taxon>
    </lineage>
</organism>